<feature type="chain" id="PRO_5025665795" description="Sushi domain-containing protein" evidence="8">
    <location>
        <begin position="29"/>
        <end position="344"/>
    </location>
</feature>
<dbReference type="InParanoid" id="A0A671YIH1"/>
<dbReference type="SMART" id="SM00032">
    <property type="entry name" value="CCP"/>
    <property type="match status" value="3"/>
</dbReference>
<sequence>MEVLLDTCGRLRVRPLLLMYLFVLKAAADCPKPHGGENIVLSNAALLMNQFPEGLDVTLECANGYVKESGSGVTTCADTKWTEPDLVCKKKDCGTPKLLPHMIFDSSQGTLFGATIRITCETGYQVTGNSYKQCFATGWTGRAKCELVTCDIPAEVANGKRLWESADYPSYGQVIQYTCDDGYTLFGNDTLVCNDIGEYDSEPPECKKKITTTVVTSTPTPPAQEASTPTDSPATTTAHRVKANTASASSAVSPSLPGVRHSLPAEDKATTASETSTTSFQDMRDDAVDTSRDIGYIPVIVSVVCVLVVACIVVVFIHKFLLRRKGSYDTGEDLKPELLQFQNL</sequence>
<evidence type="ECO:0000256" key="8">
    <source>
        <dbReference type="SAM" id="SignalP"/>
    </source>
</evidence>
<feature type="disulfide bond" evidence="5">
    <location>
        <begin position="150"/>
        <end position="193"/>
    </location>
</feature>
<feature type="compositionally biased region" description="Low complexity" evidence="6">
    <location>
        <begin position="246"/>
        <end position="255"/>
    </location>
</feature>
<evidence type="ECO:0000256" key="5">
    <source>
        <dbReference type="PROSITE-ProRule" id="PRU00302"/>
    </source>
</evidence>
<feature type="compositionally biased region" description="Low complexity" evidence="6">
    <location>
        <begin position="270"/>
        <end position="279"/>
    </location>
</feature>
<evidence type="ECO:0000256" key="2">
    <source>
        <dbReference type="ARBA" id="ARBA00022737"/>
    </source>
</evidence>
<keyword evidence="7" id="KW-1133">Transmembrane helix</keyword>
<dbReference type="InterPro" id="IPR035976">
    <property type="entry name" value="Sushi/SCR/CCP_sf"/>
</dbReference>
<dbReference type="InterPro" id="IPR050350">
    <property type="entry name" value="Compl-Cell_Adhes-Reg"/>
</dbReference>
<reference evidence="10" key="3">
    <citation type="submission" date="2025-09" db="UniProtKB">
        <authorList>
            <consortium name="Ensembl"/>
        </authorList>
    </citation>
    <scope>IDENTIFICATION</scope>
</reference>
<dbReference type="InterPro" id="IPR000436">
    <property type="entry name" value="Sushi_SCR_CCP_dom"/>
</dbReference>
<evidence type="ECO:0000256" key="3">
    <source>
        <dbReference type="ARBA" id="ARBA00023157"/>
    </source>
</evidence>
<dbReference type="OMA" id="PTCTEIF"/>
<feature type="signal peptide" evidence="8">
    <location>
        <begin position="1"/>
        <end position="28"/>
    </location>
</feature>
<keyword evidence="3 5" id="KW-1015">Disulfide bond</keyword>
<feature type="disulfide bond" evidence="5">
    <location>
        <begin position="179"/>
        <end position="206"/>
    </location>
</feature>
<dbReference type="PANTHER" id="PTHR19325:SF569">
    <property type="entry name" value="COMPLEMENT COMPONENT 4 BINDING PROTEIN, SECRETORY-RELATED"/>
    <property type="match status" value="1"/>
</dbReference>
<evidence type="ECO:0000259" key="9">
    <source>
        <dbReference type="PROSITE" id="PS50923"/>
    </source>
</evidence>
<feature type="compositionally biased region" description="Low complexity" evidence="6">
    <location>
        <begin position="226"/>
        <end position="238"/>
    </location>
</feature>
<keyword evidence="7" id="KW-0472">Membrane</keyword>
<keyword evidence="7" id="KW-0812">Transmembrane</keyword>
<dbReference type="Proteomes" id="UP000472265">
    <property type="component" value="Chromosome 6"/>
</dbReference>
<keyword evidence="2" id="KW-0677">Repeat</keyword>
<evidence type="ECO:0000256" key="1">
    <source>
        <dbReference type="ARBA" id="ARBA00022659"/>
    </source>
</evidence>
<keyword evidence="8" id="KW-0732">Signal</keyword>
<feature type="domain" description="Sushi" evidence="9">
    <location>
        <begin position="148"/>
        <end position="208"/>
    </location>
</feature>
<feature type="region of interest" description="Disordered" evidence="6">
    <location>
        <begin position="216"/>
        <end position="284"/>
    </location>
</feature>
<organism evidence="10 11">
    <name type="scientific">Sparus aurata</name>
    <name type="common">Gilthead sea bream</name>
    <dbReference type="NCBI Taxonomy" id="8175"/>
    <lineage>
        <taxon>Eukaryota</taxon>
        <taxon>Metazoa</taxon>
        <taxon>Chordata</taxon>
        <taxon>Craniata</taxon>
        <taxon>Vertebrata</taxon>
        <taxon>Euteleostomi</taxon>
        <taxon>Actinopterygii</taxon>
        <taxon>Neopterygii</taxon>
        <taxon>Teleostei</taxon>
        <taxon>Neoteleostei</taxon>
        <taxon>Acanthomorphata</taxon>
        <taxon>Eupercaria</taxon>
        <taxon>Spariformes</taxon>
        <taxon>Sparidae</taxon>
        <taxon>Sparus</taxon>
    </lineage>
</organism>
<reference evidence="10" key="1">
    <citation type="submission" date="2021-04" db="EMBL/GenBank/DDBJ databases">
        <authorList>
            <consortium name="Wellcome Sanger Institute Data Sharing"/>
        </authorList>
    </citation>
    <scope>NUCLEOTIDE SEQUENCE [LARGE SCALE GENOMIC DNA]</scope>
</reference>
<dbReference type="Pfam" id="PF00084">
    <property type="entry name" value="Sushi"/>
    <property type="match status" value="3"/>
</dbReference>
<name>A0A671YIH1_SPAAU</name>
<gene>
    <name evidence="10" type="primary">im:7151449</name>
</gene>
<dbReference type="OrthoDB" id="8961654at2759"/>
<protein>
    <recommendedName>
        <fullName evidence="9">Sushi domain-containing protein</fullName>
    </recommendedName>
</protein>
<dbReference type="PANTHER" id="PTHR19325">
    <property type="entry name" value="COMPLEMENT COMPONENT-RELATED SUSHI DOMAIN-CONTAINING"/>
    <property type="match status" value="1"/>
</dbReference>
<keyword evidence="11" id="KW-1185">Reference proteome</keyword>
<evidence type="ECO:0000256" key="7">
    <source>
        <dbReference type="SAM" id="Phobius"/>
    </source>
</evidence>
<feature type="disulfide bond" evidence="5">
    <location>
        <begin position="61"/>
        <end position="88"/>
    </location>
</feature>
<dbReference type="AlphaFoldDB" id="A0A671YIH1"/>
<dbReference type="PROSITE" id="PS50923">
    <property type="entry name" value="SUSHI"/>
    <property type="match status" value="3"/>
</dbReference>
<feature type="domain" description="Sushi" evidence="9">
    <location>
        <begin position="28"/>
        <end position="90"/>
    </location>
</feature>
<evidence type="ECO:0000256" key="4">
    <source>
        <dbReference type="ARBA" id="ARBA00023180"/>
    </source>
</evidence>
<comment type="caution">
    <text evidence="5">Lacks conserved residue(s) required for the propagation of feature annotation.</text>
</comment>
<accession>A0A671YIH1</accession>
<proteinExistence type="predicted"/>
<evidence type="ECO:0000313" key="11">
    <source>
        <dbReference type="Proteomes" id="UP000472265"/>
    </source>
</evidence>
<feature type="domain" description="Sushi" evidence="9">
    <location>
        <begin position="91"/>
        <end position="147"/>
    </location>
</feature>
<dbReference type="SUPFAM" id="SSF57535">
    <property type="entry name" value="Complement control module/SCR domain"/>
    <property type="match status" value="3"/>
</dbReference>
<dbReference type="Ensembl" id="ENSSAUT00010066235.1">
    <property type="protein sequence ID" value="ENSSAUP00010063186.1"/>
    <property type="gene ID" value="ENSSAUG00010025452.1"/>
</dbReference>
<keyword evidence="4" id="KW-0325">Glycoprotein</keyword>
<dbReference type="CDD" id="cd00033">
    <property type="entry name" value="CCP"/>
    <property type="match status" value="2"/>
</dbReference>
<evidence type="ECO:0000313" key="10">
    <source>
        <dbReference type="Ensembl" id="ENSSAUP00010063186.1"/>
    </source>
</evidence>
<feature type="transmembrane region" description="Helical" evidence="7">
    <location>
        <begin position="294"/>
        <end position="317"/>
    </location>
</feature>
<reference evidence="10" key="2">
    <citation type="submission" date="2025-08" db="UniProtKB">
        <authorList>
            <consortium name="Ensembl"/>
        </authorList>
    </citation>
    <scope>IDENTIFICATION</scope>
</reference>
<dbReference type="GeneTree" id="ENSGT00940000161110"/>
<dbReference type="Gene3D" id="2.10.70.10">
    <property type="entry name" value="Complement Module, domain 1"/>
    <property type="match status" value="3"/>
</dbReference>
<keyword evidence="1 5" id="KW-0768">Sushi</keyword>
<evidence type="ECO:0000256" key="6">
    <source>
        <dbReference type="SAM" id="MobiDB-lite"/>
    </source>
</evidence>